<dbReference type="CDD" id="cd14686">
    <property type="entry name" value="bZIP"/>
    <property type="match status" value="1"/>
</dbReference>
<dbReference type="PANTHER" id="PTHR30221:SF18">
    <property type="entry name" value="SLL0590 PROTEIN"/>
    <property type="match status" value="1"/>
</dbReference>
<dbReference type="RefSeq" id="WP_228855810.1">
    <property type="nucleotide sequence ID" value="NZ_AP024086.1"/>
</dbReference>
<evidence type="ECO:0000256" key="2">
    <source>
        <dbReference type="SAM" id="MobiDB-lite"/>
    </source>
</evidence>
<dbReference type="EMBL" id="AP024086">
    <property type="protein sequence ID" value="BCL59605.1"/>
    <property type="molecule type" value="Genomic_DNA"/>
</dbReference>
<reference evidence="5" key="1">
    <citation type="submission" date="2020-09" db="EMBL/GenBank/DDBJ databases">
        <title>Desulfogranum mesoprofundum gen. nov., sp. nov., a novel mesophilic, sulfate-reducing chemolithoautotroph isolated from a deep-sea hydrothermal vent chimney in the Suiyo Seamount.</title>
        <authorList>
            <person name="Hashimoto Y."/>
            <person name="Nakagawa S."/>
        </authorList>
    </citation>
    <scope>NUCLEOTIDE SEQUENCE</scope>
    <source>
        <strain evidence="5">KT2</strain>
    </source>
</reference>
<keyword evidence="3" id="KW-0812">Transmembrane</keyword>
<dbReference type="Pfam" id="PF00924">
    <property type="entry name" value="MS_channel_2nd"/>
    <property type="match status" value="1"/>
</dbReference>
<feature type="transmembrane region" description="Helical" evidence="3">
    <location>
        <begin position="85"/>
        <end position="104"/>
    </location>
</feature>
<keyword evidence="3" id="KW-1133">Transmembrane helix</keyword>
<feature type="transmembrane region" description="Helical" evidence="3">
    <location>
        <begin position="116"/>
        <end position="141"/>
    </location>
</feature>
<evidence type="ECO:0000313" key="5">
    <source>
        <dbReference type="EMBL" id="BCL59605.1"/>
    </source>
</evidence>
<feature type="transmembrane region" description="Helical" evidence="3">
    <location>
        <begin position="44"/>
        <end position="65"/>
    </location>
</feature>
<feature type="coiled-coil region" evidence="1">
    <location>
        <begin position="319"/>
        <end position="353"/>
    </location>
</feature>
<keyword evidence="6" id="KW-1185">Reference proteome</keyword>
<name>A0A8D5FFK2_9BACT</name>
<evidence type="ECO:0000313" key="6">
    <source>
        <dbReference type="Proteomes" id="UP000826725"/>
    </source>
</evidence>
<dbReference type="GO" id="GO:0008381">
    <property type="term" value="F:mechanosensitive monoatomic ion channel activity"/>
    <property type="evidence" value="ECO:0007669"/>
    <property type="project" value="InterPro"/>
</dbReference>
<dbReference type="InterPro" id="IPR006685">
    <property type="entry name" value="MscS_channel_2nd"/>
</dbReference>
<dbReference type="GO" id="GO:0016020">
    <property type="term" value="C:membrane"/>
    <property type="evidence" value="ECO:0007669"/>
    <property type="project" value="InterPro"/>
</dbReference>
<dbReference type="PANTHER" id="PTHR30221">
    <property type="entry name" value="SMALL-CONDUCTANCE MECHANOSENSITIVE CHANNEL"/>
    <property type="match status" value="1"/>
</dbReference>
<evidence type="ECO:0000256" key="3">
    <source>
        <dbReference type="SAM" id="Phobius"/>
    </source>
</evidence>
<gene>
    <name evidence="5" type="ORF">DGMP_02980</name>
</gene>
<dbReference type="AlphaFoldDB" id="A0A8D5FFK2"/>
<evidence type="ECO:0000256" key="1">
    <source>
        <dbReference type="SAM" id="Coils"/>
    </source>
</evidence>
<dbReference type="Proteomes" id="UP000826725">
    <property type="component" value="Chromosome"/>
</dbReference>
<dbReference type="KEGG" id="dbk:DGMP_02980"/>
<proteinExistence type="predicted"/>
<keyword evidence="3" id="KW-0472">Membrane</keyword>
<dbReference type="InterPro" id="IPR045275">
    <property type="entry name" value="MscS_archaea/bacteria_type"/>
</dbReference>
<organism evidence="5 6">
    <name type="scientific">Desulfomarina profundi</name>
    <dbReference type="NCBI Taxonomy" id="2772557"/>
    <lineage>
        <taxon>Bacteria</taxon>
        <taxon>Pseudomonadati</taxon>
        <taxon>Thermodesulfobacteriota</taxon>
        <taxon>Desulfobulbia</taxon>
        <taxon>Desulfobulbales</taxon>
        <taxon>Desulfobulbaceae</taxon>
        <taxon>Desulfomarina</taxon>
    </lineage>
</organism>
<protein>
    <recommendedName>
        <fullName evidence="4">Mechanosensitive ion channel MscS domain-containing protein</fullName>
    </recommendedName>
</protein>
<feature type="region of interest" description="Disordered" evidence="2">
    <location>
        <begin position="376"/>
        <end position="399"/>
    </location>
</feature>
<feature type="compositionally biased region" description="Basic and acidic residues" evidence="2">
    <location>
        <begin position="380"/>
        <end position="389"/>
    </location>
</feature>
<evidence type="ECO:0000259" key="4">
    <source>
        <dbReference type="Pfam" id="PF00924"/>
    </source>
</evidence>
<keyword evidence="1" id="KW-0175">Coiled coil</keyword>
<sequence>MGSGILPDGLVYFHGTYTPLWGVRLLLNGITGEQEGYVDMVNSLVLFAPFLATVAVVGIVLWAIYWLLIGRDPNLNNERKFPRQLLMFGLVLSGLLVSVFVLPVNESSRNQLLGLIGIVISGVLAFSSTTIISNLMAGLLLSITKPFRVGDFIRIGDHFGRVSGRGLFDTEIQTEKRELIALPNTYCINNPVARVLDSGTIISTKLSLGYEFNHDRVELLLLEAAQTCGLQDPFVHILELGDYAVTYRVSGFLEEAGHLISMGSKLNGCVLDTLHNHGMEIVSPSFMNQRKLAADKRFIPVPTVMVSDEEQKISAEDIAFDKAEQAEELENEKEQLLGEIEELKKSLKDLKVEGQIKIRQDAIGRKRQRLKMIEEAMNQPEERIGKTDSRGSSVGGPVT</sequence>
<accession>A0A8D5FFK2</accession>
<feature type="domain" description="Mechanosensitive ion channel MscS" evidence="4">
    <location>
        <begin position="130"/>
        <end position="192"/>
    </location>
</feature>